<dbReference type="PANTHER" id="PTHR15633">
    <property type="entry name" value="NUCLEOLAR PROTEIN 11"/>
    <property type="match status" value="1"/>
</dbReference>
<dbReference type="GO" id="GO:0005730">
    <property type="term" value="C:nucleolus"/>
    <property type="evidence" value="ECO:0007669"/>
    <property type="project" value="TreeGrafter"/>
</dbReference>
<organism evidence="1 2">
    <name type="scientific">Paramarasmius palmivorus</name>
    <dbReference type="NCBI Taxonomy" id="297713"/>
    <lineage>
        <taxon>Eukaryota</taxon>
        <taxon>Fungi</taxon>
        <taxon>Dikarya</taxon>
        <taxon>Basidiomycota</taxon>
        <taxon>Agaricomycotina</taxon>
        <taxon>Agaricomycetes</taxon>
        <taxon>Agaricomycetidae</taxon>
        <taxon>Agaricales</taxon>
        <taxon>Marasmiineae</taxon>
        <taxon>Marasmiaceae</taxon>
        <taxon>Paramarasmius</taxon>
    </lineage>
</organism>
<evidence type="ECO:0000313" key="1">
    <source>
        <dbReference type="EMBL" id="KAK7033548.1"/>
    </source>
</evidence>
<reference evidence="1 2" key="1">
    <citation type="submission" date="2024-01" db="EMBL/GenBank/DDBJ databases">
        <title>A draft genome for a cacao thread blight-causing isolate of Paramarasmius palmivorus.</title>
        <authorList>
            <person name="Baruah I.K."/>
            <person name="Bukari Y."/>
            <person name="Amoako-Attah I."/>
            <person name="Meinhardt L.W."/>
            <person name="Bailey B.A."/>
            <person name="Cohen S.P."/>
        </authorList>
    </citation>
    <scope>NUCLEOTIDE SEQUENCE [LARGE SCALE GENOMIC DNA]</scope>
    <source>
        <strain evidence="1 2">GH-12</strain>
    </source>
</reference>
<evidence type="ECO:0000313" key="2">
    <source>
        <dbReference type="Proteomes" id="UP001383192"/>
    </source>
</evidence>
<keyword evidence="2" id="KW-1185">Reference proteome</keyword>
<gene>
    <name evidence="1" type="ORF">VNI00_012772</name>
</gene>
<dbReference type="GO" id="GO:0003723">
    <property type="term" value="F:RNA binding"/>
    <property type="evidence" value="ECO:0007669"/>
    <property type="project" value="TreeGrafter"/>
</dbReference>
<dbReference type="Proteomes" id="UP001383192">
    <property type="component" value="Unassembled WGS sequence"/>
</dbReference>
<dbReference type="AlphaFoldDB" id="A0AAW0C638"/>
<comment type="caution">
    <text evidence="1">The sequence shown here is derived from an EMBL/GenBank/DDBJ whole genome shotgun (WGS) entry which is preliminary data.</text>
</comment>
<dbReference type="InterPro" id="IPR042859">
    <property type="entry name" value="NOL11"/>
</dbReference>
<dbReference type="EMBL" id="JAYKXP010000061">
    <property type="protein sequence ID" value="KAK7033548.1"/>
    <property type="molecule type" value="Genomic_DNA"/>
</dbReference>
<name>A0AAW0C638_9AGAR</name>
<sequence>METSVGEPFTLSTYSIPQRLSKSGKSTLQSSDVYVSHHSKGHGSSEGYVTVAAQGDGVHVLDLSNLHPIISHTLGPTTTFCCPPASRSISKGADHICTTYAGISSSSDTQEKDANKTIWMWNENLSSSIADRATQKKKAATLAHPISGLYTNPELPSRLLASSPVGEWTLLDEELKVLASREKPAGSTNIKSYVFSRQQCRYLPPYSTPAQAAIIVSLLKSSDEYRISVFAVNTDTNTFVDLAIKGHWHSMELTSLDDKLTLSSLPDTLRLSSSLSFITPSRQKEVSIISLGSSHVLLAGLTKDREIALLLWDLQFSVLLSSRNVPLPSTLSSDKVAISLADAMSSSSILLVLSPQVSPSSDRRKSSSSASTSILVVPVIVPSSSSIANAMGRAGAGAAWLAQEEGASQPTSLEAYDDERKKLIADIRSAINSNRPQNANDAFFAWEKRELEGLSNKKNSDTSEDSTTRIVYGYAFVKDVLNTILRPTQAQNVPYSSQVIKHLLEKRAVSTNMIECGLLPALRLRNDWPSISLAFTTVPDLRELEIIDTLRYVLARHRHTQQPAPDGGDDDAMQIDSITPMQDDMPTLLNYLKLCIKYKTSQTPLRFALKRYMVDLDDVICLLGVLDGLISQWTSRELQLLPSKKLLDKNDYGVVIVKTEQEKVETIPPLSEVLFFLQTLLDVSFINLVQSPSSYKILKRIQTKVDVEVTSIDETEKLRGPLQVFAAAHKKALNSAKEASEGKKAPVGDWRQRRKLAQDQAGMGIGLYQLEELVL</sequence>
<protein>
    <submittedName>
        <fullName evidence="1">Uncharacterized protein</fullName>
    </submittedName>
</protein>
<proteinExistence type="predicted"/>
<accession>A0AAW0C638</accession>
<dbReference type="PANTHER" id="PTHR15633:SF2">
    <property type="entry name" value="NUCLEOLAR PROTEIN 11"/>
    <property type="match status" value="1"/>
</dbReference>
<dbReference type="GO" id="GO:0030490">
    <property type="term" value="P:maturation of SSU-rRNA"/>
    <property type="evidence" value="ECO:0007669"/>
    <property type="project" value="InterPro"/>
</dbReference>